<dbReference type="Proteomes" id="UP001300496">
    <property type="component" value="Unassembled WGS sequence"/>
</dbReference>
<feature type="transmembrane region" description="Helical" evidence="1">
    <location>
        <begin position="176"/>
        <end position="193"/>
    </location>
</feature>
<dbReference type="EMBL" id="JAODOR010000006">
    <property type="protein sequence ID" value="MCT9001911.1"/>
    <property type="molecule type" value="Genomic_DNA"/>
</dbReference>
<accession>A0ABT2PBD2</accession>
<feature type="transmembrane region" description="Helical" evidence="1">
    <location>
        <begin position="288"/>
        <end position="307"/>
    </location>
</feature>
<feature type="transmembrane region" description="Helical" evidence="1">
    <location>
        <begin position="59"/>
        <end position="80"/>
    </location>
</feature>
<name>A0ABT2PBD2_9MICO</name>
<dbReference type="InterPro" id="IPR012429">
    <property type="entry name" value="HGSNAT_cat"/>
</dbReference>
<dbReference type="Pfam" id="PF04235">
    <property type="entry name" value="DUF418"/>
    <property type="match status" value="1"/>
</dbReference>
<evidence type="ECO:0000256" key="1">
    <source>
        <dbReference type="SAM" id="Phobius"/>
    </source>
</evidence>
<dbReference type="PANTHER" id="PTHR30590:SF3">
    <property type="entry name" value="HYPOTHETICAL MEMBRANE SPANNING PROTEIN"/>
    <property type="match status" value="1"/>
</dbReference>
<feature type="transmembrane region" description="Helical" evidence="1">
    <location>
        <begin position="114"/>
        <end position="131"/>
    </location>
</feature>
<dbReference type="PANTHER" id="PTHR30590">
    <property type="entry name" value="INNER MEMBRANE PROTEIN"/>
    <property type="match status" value="1"/>
</dbReference>
<feature type="transmembrane region" description="Helical" evidence="1">
    <location>
        <begin position="205"/>
        <end position="225"/>
    </location>
</feature>
<evidence type="ECO:0000259" key="2">
    <source>
        <dbReference type="Pfam" id="PF04235"/>
    </source>
</evidence>
<feature type="transmembrane region" description="Helical" evidence="1">
    <location>
        <begin position="319"/>
        <end position="337"/>
    </location>
</feature>
<dbReference type="InterPro" id="IPR007349">
    <property type="entry name" value="DUF418"/>
</dbReference>
<reference evidence="4 5" key="1">
    <citation type="journal article" date="2024" name="Int. J. Syst. Evol. Microbiol.">
        <title>Microbacterium memoriense sp. nov., a member of the Actinomycetota from marine beach sediment of the north coast of Portugal.</title>
        <authorList>
            <person name="Santos J.D.N.D."/>
            <person name="Klimek D."/>
            <person name="Calusinska M."/>
            <person name="Lobo-da-Cunha A."/>
            <person name="Catita J."/>
            <person name="Goncalves H."/>
            <person name="Gonzalez I."/>
            <person name="Lage O.M."/>
        </authorList>
    </citation>
    <scope>NUCLEOTIDE SEQUENCE [LARGE SCALE GENOMIC DNA]</scope>
    <source>
        <strain evidence="4 5">PMIC_1C1B</strain>
    </source>
</reference>
<keyword evidence="1" id="KW-0472">Membrane</keyword>
<organism evidence="4 5">
    <name type="scientific">Microbacterium memoriense</name>
    <dbReference type="NCBI Taxonomy" id="2978350"/>
    <lineage>
        <taxon>Bacteria</taxon>
        <taxon>Bacillati</taxon>
        <taxon>Actinomycetota</taxon>
        <taxon>Actinomycetes</taxon>
        <taxon>Micrococcales</taxon>
        <taxon>Microbacteriaceae</taxon>
        <taxon>Microbacterium</taxon>
    </lineage>
</organism>
<feature type="transmembrane region" description="Helical" evidence="1">
    <location>
        <begin position="138"/>
        <end position="156"/>
    </location>
</feature>
<evidence type="ECO:0000259" key="3">
    <source>
        <dbReference type="Pfam" id="PF07786"/>
    </source>
</evidence>
<feature type="domain" description="Heparan-alpha-glucosaminide N-acetyltransferase catalytic" evidence="3">
    <location>
        <begin position="16"/>
        <end position="203"/>
    </location>
</feature>
<comment type="caution">
    <text evidence="4">The sequence shown here is derived from an EMBL/GenBank/DDBJ whole genome shotgun (WGS) entry which is preliminary data.</text>
</comment>
<gene>
    <name evidence="4" type="ORF">N4R40_05980</name>
</gene>
<evidence type="ECO:0000313" key="4">
    <source>
        <dbReference type="EMBL" id="MCT9001911.1"/>
    </source>
</evidence>
<feature type="transmembrane region" description="Helical" evidence="1">
    <location>
        <begin position="21"/>
        <end position="39"/>
    </location>
</feature>
<keyword evidence="5" id="KW-1185">Reference proteome</keyword>
<dbReference type="InterPro" id="IPR052529">
    <property type="entry name" value="Bact_Transport_Assoc"/>
</dbReference>
<feature type="transmembrane region" description="Helical" evidence="1">
    <location>
        <begin position="92"/>
        <end position="108"/>
    </location>
</feature>
<keyword evidence="1" id="KW-0812">Transmembrane</keyword>
<evidence type="ECO:0000313" key="5">
    <source>
        <dbReference type="Proteomes" id="UP001300496"/>
    </source>
</evidence>
<proteinExistence type="predicted"/>
<sequence>MNVGARGRAYLDGTSRLQGIDLARALAVLGMFAAHLIALPLPEIGDPATWIGLAGGRSSILFATLAGVSLALITGGTSPIAGRARTTARLRIVVRAALLWLIGILLIATTVPVYVILPAYALLFVLALPVLGLGAKTLWIWAGVGAVTLPWLQPMWNALPIWQGTSGHDLSLLLGWHYPFTLWIVFLVAGLAIGRSSLRTVRTQVWLLLGGAAAVVLAQVADAVVTPDPDTYLAPVWTMAEHTGGLLEVLGSGGGAVATIGACLLVCRTRIGAVLLPLRAVGAMPLTAYVGQLVVWVIGAALLLGDVEDLAGFRALSPFWPFVIATVLFCTAWALLWGRGPLERLLDACSRRLVPSPGTADRLGG</sequence>
<dbReference type="Pfam" id="PF07786">
    <property type="entry name" value="HGSNAT_cat"/>
    <property type="match status" value="1"/>
</dbReference>
<keyword evidence="1" id="KW-1133">Transmembrane helix</keyword>
<feature type="domain" description="DUF418" evidence="2">
    <location>
        <begin position="237"/>
        <end position="346"/>
    </location>
</feature>
<dbReference type="RefSeq" id="WP_261606460.1">
    <property type="nucleotide sequence ID" value="NZ_JAODOR010000006.1"/>
</dbReference>
<feature type="transmembrane region" description="Helical" evidence="1">
    <location>
        <begin position="245"/>
        <end position="267"/>
    </location>
</feature>
<protein>
    <submittedName>
        <fullName evidence="4">DUF418 domain-containing protein</fullName>
    </submittedName>
</protein>